<gene>
    <name evidence="1" type="ORF">E0Z10_g5809</name>
</gene>
<dbReference type="EMBL" id="SKBN01000109">
    <property type="protein sequence ID" value="TGJ82973.1"/>
    <property type="molecule type" value="Genomic_DNA"/>
</dbReference>
<reference evidence="1 2" key="1">
    <citation type="submission" date="2019-03" db="EMBL/GenBank/DDBJ databases">
        <title>Draft genome sequence of Xylaria hypoxylon DSM 108379, a ubiquitous saprotrophic-parasitic fungi on hardwood.</title>
        <authorList>
            <person name="Buettner E."/>
            <person name="Leonhardt S."/>
            <person name="Gebauer A.M."/>
            <person name="Liers C."/>
            <person name="Hofrichter M."/>
            <person name="Kellner H."/>
        </authorList>
    </citation>
    <scope>NUCLEOTIDE SEQUENCE [LARGE SCALE GENOMIC DNA]</scope>
    <source>
        <strain evidence="1 2">DSM 108379</strain>
    </source>
</reference>
<dbReference type="Proteomes" id="UP000297716">
    <property type="component" value="Unassembled WGS sequence"/>
</dbReference>
<dbReference type="AlphaFoldDB" id="A0A4Z0YWW4"/>
<comment type="caution">
    <text evidence="1">The sequence shown here is derived from an EMBL/GenBank/DDBJ whole genome shotgun (WGS) entry which is preliminary data.</text>
</comment>
<sequence length="632" mass="68594">MVYLLLAPYNDSIRLGQGFNSFLHKPCIDGAVTIPEDVLQPQAVRAGGTGNVSQTVSYSSRFVDKISDVVRSMNISAASSIKSGTIEVSGNSLSVDEAKFAASDLNAVISVKVVNQTMTPSKNLTFNPLKDVNMDSQQFFNIFGDCYVSGFMEGGDLHGIVSIKVLDSSKKSEVESFLKGQINASGASGDFILGEGSGVSSVNSTLSETETTVTVNWSGGGLIKPDDEEWTLDSLLKAAAAFPSNVAKCPQRTWAILTRYNNNRSFMKWAAGENIVVPDFNRAQQITSDLLDDFMEYKHNLSRLQAVMANPSAYEESTYPNAVKTDIAALVKERKALKGEMSTISKVIDCLNLKPMDPLDCEIESPIIWACRLPKRKDTSTTEGSALSPIKISELIQGLPLVDEPIPSVVPPVSQAATSAISDVTNSSTNLAKDLAASQLSEIYAGKPTRELSPKEAAWVSSNENNHTYKNLRFDRPLGCTNHSAFNDAVSFKEIANTKIWPSGVKFQMVSRANHLFLATTAVVYEDPVMRLEQGSCDPKLEAQNGWQSLGTKPGGGLTRVIIGSSRNTEGQEGITFIEGRSSVSQMFVGDKASDEIREYTCPDGYNGLKGWWGERGPNFITRLGPIWGRIQ</sequence>
<proteinExistence type="predicted"/>
<dbReference type="OrthoDB" id="3231004at2759"/>
<keyword evidence="2" id="KW-1185">Reference proteome</keyword>
<evidence type="ECO:0000313" key="2">
    <source>
        <dbReference type="Proteomes" id="UP000297716"/>
    </source>
</evidence>
<dbReference type="STRING" id="37992.A0A4Z0YWW4"/>
<organism evidence="1 2">
    <name type="scientific">Xylaria hypoxylon</name>
    <dbReference type="NCBI Taxonomy" id="37992"/>
    <lineage>
        <taxon>Eukaryota</taxon>
        <taxon>Fungi</taxon>
        <taxon>Dikarya</taxon>
        <taxon>Ascomycota</taxon>
        <taxon>Pezizomycotina</taxon>
        <taxon>Sordariomycetes</taxon>
        <taxon>Xylariomycetidae</taxon>
        <taxon>Xylariales</taxon>
        <taxon>Xylariaceae</taxon>
        <taxon>Xylaria</taxon>
    </lineage>
</organism>
<protein>
    <submittedName>
        <fullName evidence="1">Uncharacterized protein</fullName>
    </submittedName>
</protein>
<accession>A0A4Z0YWW4</accession>
<evidence type="ECO:0000313" key="1">
    <source>
        <dbReference type="EMBL" id="TGJ82973.1"/>
    </source>
</evidence>
<name>A0A4Z0YWW4_9PEZI</name>